<evidence type="ECO:0000313" key="3">
    <source>
        <dbReference type="Proteomes" id="UP000507470"/>
    </source>
</evidence>
<dbReference type="InterPro" id="IPR000477">
    <property type="entry name" value="RT_dom"/>
</dbReference>
<evidence type="ECO:0000313" key="2">
    <source>
        <dbReference type="EMBL" id="CAC5421246.1"/>
    </source>
</evidence>
<dbReference type="PANTHER" id="PTHR33332">
    <property type="entry name" value="REVERSE TRANSCRIPTASE DOMAIN-CONTAINING PROTEIN"/>
    <property type="match status" value="1"/>
</dbReference>
<gene>
    <name evidence="2" type="ORF">MCOR_53386</name>
</gene>
<organism evidence="2 3">
    <name type="scientific">Mytilus coruscus</name>
    <name type="common">Sea mussel</name>
    <dbReference type="NCBI Taxonomy" id="42192"/>
    <lineage>
        <taxon>Eukaryota</taxon>
        <taxon>Metazoa</taxon>
        <taxon>Spiralia</taxon>
        <taxon>Lophotrochozoa</taxon>
        <taxon>Mollusca</taxon>
        <taxon>Bivalvia</taxon>
        <taxon>Autobranchia</taxon>
        <taxon>Pteriomorphia</taxon>
        <taxon>Mytilida</taxon>
        <taxon>Mytiloidea</taxon>
        <taxon>Mytilidae</taxon>
        <taxon>Mytilinae</taxon>
        <taxon>Mytilus</taxon>
    </lineage>
</organism>
<dbReference type="OrthoDB" id="445826at2759"/>
<evidence type="ECO:0000259" key="1">
    <source>
        <dbReference type="Pfam" id="PF00078"/>
    </source>
</evidence>
<dbReference type="AlphaFoldDB" id="A0A6J8EN01"/>
<name>A0A6J8EN01_MYTCO</name>
<keyword evidence="3" id="KW-1185">Reference proteome</keyword>
<protein>
    <recommendedName>
        <fullName evidence="1">Reverse transcriptase domain-containing protein</fullName>
    </recommendedName>
</protein>
<feature type="domain" description="Reverse transcriptase" evidence="1">
    <location>
        <begin position="139"/>
        <end position="257"/>
    </location>
</feature>
<reference evidence="2 3" key="1">
    <citation type="submission" date="2020-06" db="EMBL/GenBank/DDBJ databases">
        <authorList>
            <person name="Li R."/>
            <person name="Bekaert M."/>
        </authorList>
    </citation>
    <scope>NUCLEOTIDE SEQUENCE [LARGE SCALE GENOMIC DNA]</scope>
    <source>
        <strain evidence="3">wild</strain>
    </source>
</reference>
<dbReference type="EMBL" id="CACVKT020009302">
    <property type="protein sequence ID" value="CAC5421246.1"/>
    <property type="molecule type" value="Genomic_DNA"/>
</dbReference>
<proteinExistence type="predicted"/>
<dbReference type="Proteomes" id="UP000507470">
    <property type="component" value="Unassembled WGS sequence"/>
</dbReference>
<dbReference type="Pfam" id="PF00078">
    <property type="entry name" value="RVT_1"/>
    <property type="match status" value="1"/>
</dbReference>
<sequence length="296" mass="33249">MGNTNQVILPSHHSEIELSNRFGIFFLGKIETIKTNLCLVNESSAYDNEEFNYDLKFKGQPLTFFTSASVEEVRKIILKAPTKSCELDPLPTNILKPCLNSLATVITKIVNLSLEPCCVPSSFKEAVVRPLLKNVGLDKEVLKNYRPVSNLPFVSKVVEKVVETRLENHHTSNSLHGNVQSAYRACHSTKAALLRVHHDITVVLGNDWCTVFLMLDLSSTFDVIDHPILIKRMEYSCGITGTALSWLKSYLEMRTQRIAIGSVLSDENSSPIWCSSRIGPGTKTLLHFLKTNWRNM</sequence>
<accession>A0A6J8EN01</accession>